<evidence type="ECO:0000259" key="7">
    <source>
        <dbReference type="Pfam" id="PF16363"/>
    </source>
</evidence>
<comment type="similarity">
    <text evidence="2 5">Belongs to the NAD(P)-dependent epimerase/dehydratase family.</text>
</comment>
<keyword evidence="9" id="KW-1185">Reference proteome</keyword>
<evidence type="ECO:0000256" key="2">
    <source>
        <dbReference type="ARBA" id="ARBA00007637"/>
    </source>
</evidence>
<dbReference type="GO" id="GO:0006012">
    <property type="term" value="P:galactose metabolic process"/>
    <property type="evidence" value="ECO:0007669"/>
    <property type="project" value="UniProtKB-UniPathway"/>
</dbReference>
<keyword evidence="6" id="KW-1133">Transmembrane helix</keyword>
<evidence type="ECO:0000313" key="8">
    <source>
        <dbReference type="EMBL" id="KAF3445093.1"/>
    </source>
</evidence>
<dbReference type="EC" id="5.1.3.-" evidence="5"/>
<keyword evidence="6" id="KW-0812">Transmembrane</keyword>
<evidence type="ECO:0000256" key="4">
    <source>
        <dbReference type="ARBA" id="ARBA00023235"/>
    </source>
</evidence>
<evidence type="ECO:0000256" key="6">
    <source>
        <dbReference type="SAM" id="Phobius"/>
    </source>
</evidence>
<keyword evidence="6" id="KW-0472">Membrane</keyword>
<name>A0A8K0H3Z6_9ROSA</name>
<dbReference type="InterPro" id="IPR016040">
    <property type="entry name" value="NAD(P)-bd_dom"/>
</dbReference>
<keyword evidence="4 5" id="KW-0413">Isomerase</keyword>
<feature type="transmembrane region" description="Helical" evidence="6">
    <location>
        <begin position="12"/>
        <end position="30"/>
    </location>
</feature>
<comment type="caution">
    <text evidence="8">The sequence shown here is derived from an EMBL/GenBank/DDBJ whole genome shotgun (WGS) entry which is preliminary data.</text>
</comment>
<dbReference type="SUPFAM" id="SSF51735">
    <property type="entry name" value="NAD(P)-binding Rossmann-fold domains"/>
    <property type="match status" value="1"/>
</dbReference>
<dbReference type="NCBIfam" id="TIGR01179">
    <property type="entry name" value="galE"/>
    <property type="match status" value="1"/>
</dbReference>
<dbReference type="OrthoDB" id="9402762at2759"/>
<dbReference type="Gene3D" id="3.40.50.720">
    <property type="entry name" value="NAD(P)-binding Rossmann-like Domain"/>
    <property type="match status" value="1"/>
</dbReference>
<dbReference type="InterPro" id="IPR005886">
    <property type="entry name" value="UDP_G4E"/>
</dbReference>
<evidence type="ECO:0000256" key="5">
    <source>
        <dbReference type="RuleBase" id="RU366046"/>
    </source>
</evidence>
<dbReference type="PANTHER" id="PTHR43725:SF50">
    <property type="entry name" value="UDP-ARABINOSE 4-EPIMERASE 3-RELATED"/>
    <property type="match status" value="1"/>
</dbReference>
<comment type="cofactor">
    <cofactor evidence="1 5">
        <name>NAD(+)</name>
        <dbReference type="ChEBI" id="CHEBI:57540"/>
    </cofactor>
</comment>
<sequence length="395" mass="43587">MDFADTKRKGTISGKIFMAAVVTTIFIFIFRQTPSSSTSNFFSHREAGVTHVLVTGGAGYIGSHAALRLLKDSYRVTIVDNLSRGNIGAVKVLQELFPEPGALQFIYADLGDPKAVNKIFSENAFDAVMHFAAVAYVGESTLEPLRYYHNITSNTLVVLEAMAKHNVKTLIYSSTCATYGEPKTMPITEETDQLPINPYGKAKKMAEDIILDFSKNSDMAVMILRYFNVIGSDPEGRLGEAPRPELREHGRISGACFDAARGIMPGLKVKGTDYKTADGTCVRDYIDVTDLVDAHVKALANAKPKKVGIYNVGTGKGRSVKEFVEACKKATGVSIKIDYLERRPGDYAEVYSDPSKIRRELNWTARYTDLHESLQIAWRWQKSHVNGYGTSRATA</sequence>
<accession>A0A8K0H3Z6</accession>
<evidence type="ECO:0000256" key="3">
    <source>
        <dbReference type="ARBA" id="ARBA00023027"/>
    </source>
</evidence>
<reference evidence="8" key="1">
    <citation type="submission" date="2020-03" db="EMBL/GenBank/DDBJ databases">
        <title>A high-quality chromosome-level genome assembly of a woody plant with both climbing and erect habits, Rhamnella rubrinervis.</title>
        <authorList>
            <person name="Lu Z."/>
            <person name="Yang Y."/>
            <person name="Zhu X."/>
            <person name="Sun Y."/>
        </authorList>
    </citation>
    <scope>NUCLEOTIDE SEQUENCE</scope>
    <source>
        <strain evidence="8">BYM</strain>
        <tissue evidence="8">Leaf</tissue>
    </source>
</reference>
<dbReference type="EMBL" id="VOIH02000006">
    <property type="protein sequence ID" value="KAF3445093.1"/>
    <property type="molecule type" value="Genomic_DNA"/>
</dbReference>
<dbReference type="GO" id="GO:0003978">
    <property type="term" value="F:UDP-glucose 4-epimerase activity"/>
    <property type="evidence" value="ECO:0007669"/>
    <property type="project" value="UniProtKB-UniRule"/>
</dbReference>
<comment type="pathway">
    <text evidence="5">Carbohydrate metabolism; galactose metabolism.</text>
</comment>
<proteinExistence type="inferred from homology"/>
<gene>
    <name evidence="8" type="ORF">FNV43_RR14786</name>
</gene>
<dbReference type="CDD" id="cd05247">
    <property type="entry name" value="UDP_G4E_1_SDR_e"/>
    <property type="match status" value="1"/>
</dbReference>
<keyword evidence="5" id="KW-0119">Carbohydrate metabolism</keyword>
<protein>
    <recommendedName>
        <fullName evidence="5">UDP-glucose 4-epimerase</fullName>
        <ecNumber evidence="5">5.1.3.-</ecNumber>
    </recommendedName>
</protein>
<feature type="domain" description="NAD(P)-binding" evidence="7">
    <location>
        <begin position="53"/>
        <end position="368"/>
    </location>
</feature>
<evidence type="ECO:0000256" key="1">
    <source>
        <dbReference type="ARBA" id="ARBA00001911"/>
    </source>
</evidence>
<dbReference type="InterPro" id="IPR036291">
    <property type="entry name" value="NAD(P)-bd_dom_sf"/>
</dbReference>
<evidence type="ECO:0000313" key="9">
    <source>
        <dbReference type="Proteomes" id="UP000796880"/>
    </source>
</evidence>
<dbReference type="PANTHER" id="PTHR43725">
    <property type="entry name" value="UDP-GLUCOSE 4-EPIMERASE"/>
    <property type="match status" value="1"/>
</dbReference>
<dbReference type="Gene3D" id="3.90.25.10">
    <property type="entry name" value="UDP-galactose 4-epimerase, domain 1"/>
    <property type="match status" value="1"/>
</dbReference>
<keyword evidence="3 5" id="KW-0520">NAD</keyword>
<organism evidence="8 9">
    <name type="scientific">Rhamnella rubrinervis</name>
    <dbReference type="NCBI Taxonomy" id="2594499"/>
    <lineage>
        <taxon>Eukaryota</taxon>
        <taxon>Viridiplantae</taxon>
        <taxon>Streptophyta</taxon>
        <taxon>Embryophyta</taxon>
        <taxon>Tracheophyta</taxon>
        <taxon>Spermatophyta</taxon>
        <taxon>Magnoliopsida</taxon>
        <taxon>eudicotyledons</taxon>
        <taxon>Gunneridae</taxon>
        <taxon>Pentapetalae</taxon>
        <taxon>rosids</taxon>
        <taxon>fabids</taxon>
        <taxon>Rosales</taxon>
        <taxon>Rhamnaceae</taxon>
        <taxon>rhamnoid group</taxon>
        <taxon>Rhamneae</taxon>
        <taxon>Rhamnella</taxon>
    </lineage>
</organism>
<dbReference type="Pfam" id="PF16363">
    <property type="entry name" value="GDP_Man_Dehyd"/>
    <property type="match status" value="1"/>
</dbReference>
<dbReference type="UniPathway" id="UPA00214"/>
<dbReference type="Proteomes" id="UP000796880">
    <property type="component" value="Unassembled WGS sequence"/>
</dbReference>
<dbReference type="AlphaFoldDB" id="A0A8K0H3Z6"/>